<keyword evidence="7" id="KW-0732">Signal</keyword>
<evidence type="ECO:0000256" key="7">
    <source>
        <dbReference type="SAM" id="SignalP"/>
    </source>
</evidence>
<keyword evidence="6" id="KW-0325">Glycoprotein</keyword>
<dbReference type="GO" id="GO:0008234">
    <property type="term" value="F:cysteine-type peptidase activity"/>
    <property type="evidence" value="ECO:0007669"/>
    <property type="project" value="UniProtKB-KW"/>
</dbReference>
<keyword evidence="2" id="KW-0645">Protease</keyword>
<feature type="chain" id="PRO_5018751418" description="Cathepsin propeptide inhibitor domain-containing protein" evidence="7">
    <location>
        <begin position="21"/>
        <end position="250"/>
    </location>
</feature>
<feature type="signal peptide" evidence="7">
    <location>
        <begin position="1"/>
        <end position="20"/>
    </location>
</feature>
<dbReference type="Pfam" id="PF00112">
    <property type="entry name" value="Peptidase_C1"/>
    <property type="match status" value="1"/>
</dbReference>
<evidence type="ECO:0008006" key="12">
    <source>
        <dbReference type="Google" id="ProtNLM"/>
    </source>
</evidence>
<proteinExistence type="inferred from homology"/>
<feature type="domain" description="Peptidase C1A papain C-terminal" evidence="8">
    <location>
        <begin position="136"/>
        <end position="250"/>
    </location>
</feature>
<dbReference type="SMART" id="SM00645">
    <property type="entry name" value="Pept_C1"/>
    <property type="match status" value="1"/>
</dbReference>
<dbReference type="AlphaFoldDB" id="A0A2Z6MC72"/>
<dbReference type="SUPFAM" id="SSF54001">
    <property type="entry name" value="Cysteine proteinases"/>
    <property type="match status" value="1"/>
</dbReference>
<keyword evidence="5" id="KW-1015">Disulfide bond</keyword>
<dbReference type="SMART" id="SM00848">
    <property type="entry name" value="Inhibitor_I29"/>
    <property type="match status" value="1"/>
</dbReference>
<dbReference type="InterPro" id="IPR000668">
    <property type="entry name" value="Peptidase_C1A_C"/>
</dbReference>
<name>A0A2Z6MC72_TRISU</name>
<evidence type="ECO:0000313" key="11">
    <source>
        <dbReference type="Proteomes" id="UP000242715"/>
    </source>
</evidence>
<dbReference type="Gene3D" id="3.90.70.10">
    <property type="entry name" value="Cysteine proteinases"/>
    <property type="match status" value="2"/>
</dbReference>
<sequence length="250" mass="28048">MGSHQKNLLVLLTLIWSSLTFLCYGSISSEYSILAFDINKLPSEEQVVELFQQWKEHHRKFYIHPEEAALRLENFKRNLKYIVERNAMRNSPIGHRLGLNRFADMSNEEFKNKFISKVKKPISKRGYVKGESCKDAPSSLDWRKKGAVTGVKDQGNCGDLISLSEQELVDCDTTNDGCDGGYMDYAFEWVINNGGIDTEADYSYTGVDGTCNVTKEETKAVTIDGYTDVAQSDSSLLCATVKQPISVGNL</sequence>
<dbReference type="Proteomes" id="UP000242715">
    <property type="component" value="Unassembled WGS sequence"/>
</dbReference>
<evidence type="ECO:0000256" key="2">
    <source>
        <dbReference type="ARBA" id="ARBA00022670"/>
    </source>
</evidence>
<dbReference type="CDD" id="cd02248">
    <property type="entry name" value="Peptidase_C1A"/>
    <property type="match status" value="1"/>
</dbReference>
<feature type="domain" description="Cathepsin propeptide inhibitor" evidence="9">
    <location>
        <begin position="51"/>
        <end position="110"/>
    </location>
</feature>
<keyword evidence="3" id="KW-0378">Hydrolase</keyword>
<comment type="similarity">
    <text evidence="1">Belongs to the peptidase C1 family.</text>
</comment>
<evidence type="ECO:0000313" key="10">
    <source>
        <dbReference type="EMBL" id="GAU30286.1"/>
    </source>
</evidence>
<accession>A0A2Z6MC72</accession>
<evidence type="ECO:0000256" key="4">
    <source>
        <dbReference type="ARBA" id="ARBA00022807"/>
    </source>
</evidence>
<keyword evidence="4" id="KW-0788">Thiol protease</keyword>
<reference evidence="11" key="1">
    <citation type="journal article" date="2017" name="Front. Plant Sci.">
        <title>Climate Clever Clovers: New Paradigm to Reduce the Environmental Footprint of Ruminants by Breeding Low Methanogenic Forages Utilizing Haplotype Variation.</title>
        <authorList>
            <person name="Kaur P."/>
            <person name="Appels R."/>
            <person name="Bayer P.E."/>
            <person name="Keeble-Gagnere G."/>
            <person name="Wang J."/>
            <person name="Hirakawa H."/>
            <person name="Shirasawa K."/>
            <person name="Vercoe P."/>
            <person name="Stefanova K."/>
            <person name="Durmic Z."/>
            <person name="Nichols P."/>
            <person name="Revell C."/>
            <person name="Isobe S.N."/>
            <person name="Edwards D."/>
            <person name="Erskine W."/>
        </authorList>
    </citation>
    <scope>NUCLEOTIDE SEQUENCE [LARGE SCALE GENOMIC DNA]</scope>
    <source>
        <strain evidence="11">cv. Daliak</strain>
    </source>
</reference>
<dbReference type="OrthoDB" id="10253408at2759"/>
<dbReference type="InterPro" id="IPR013128">
    <property type="entry name" value="Peptidase_C1A"/>
</dbReference>
<organism evidence="10 11">
    <name type="scientific">Trifolium subterraneum</name>
    <name type="common">Subterranean clover</name>
    <dbReference type="NCBI Taxonomy" id="3900"/>
    <lineage>
        <taxon>Eukaryota</taxon>
        <taxon>Viridiplantae</taxon>
        <taxon>Streptophyta</taxon>
        <taxon>Embryophyta</taxon>
        <taxon>Tracheophyta</taxon>
        <taxon>Spermatophyta</taxon>
        <taxon>Magnoliopsida</taxon>
        <taxon>eudicotyledons</taxon>
        <taxon>Gunneridae</taxon>
        <taxon>Pentapetalae</taxon>
        <taxon>rosids</taxon>
        <taxon>fabids</taxon>
        <taxon>Fabales</taxon>
        <taxon>Fabaceae</taxon>
        <taxon>Papilionoideae</taxon>
        <taxon>50 kb inversion clade</taxon>
        <taxon>NPAAA clade</taxon>
        <taxon>Hologalegina</taxon>
        <taxon>IRL clade</taxon>
        <taxon>Trifolieae</taxon>
        <taxon>Trifolium</taxon>
    </lineage>
</organism>
<dbReference type="GO" id="GO:0006508">
    <property type="term" value="P:proteolysis"/>
    <property type="evidence" value="ECO:0007669"/>
    <property type="project" value="UniProtKB-KW"/>
</dbReference>
<dbReference type="InterPro" id="IPR013201">
    <property type="entry name" value="Prot_inhib_I29"/>
</dbReference>
<protein>
    <recommendedName>
        <fullName evidence="12">Cathepsin propeptide inhibitor domain-containing protein</fullName>
    </recommendedName>
</protein>
<evidence type="ECO:0000256" key="1">
    <source>
        <dbReference type="ARBA" id="ARBA00008455"/>
    </source>
</evidence>
<evidence type="ECO:0000256" key="5">
    <source>
        <dbReference type="ARBA" id="ARBA00023157"/>
    </source>
</evidence>
<dbReference type="EMBL" id="DF973422">
    <property type="protein sequence ID" value="GAU30286.1"/>
    <property type="molecule type" value="Genomic_DNA"/>
</dbReference>
<evidence type="ECO:0000256" key="6">
    <source>
        <dbReference type="ARBA" id="ARBA00023180"/>
    </source>
</evidence>
<evidence type="ECO:0000259" key="8">
    <source>
        <dbReference type="SMART" id="SM00645"/>
    </source>
</evidence>
<dbReference type="PANTHER" id="PTHR12411">
    <property type="entry name" value="CYSTEINE PROTEASE FAMILY C1-RELATED"/>
    <property type="match status" value="1"/>
</dbReference>
<dbReference type="Pfam" id="PF08246">
    <property type="entry name" value="Inhibitor_I29"/>
    <property type="match status" value="1"/>
</dbReference>
<keyword evidence="11" id="KW-1185">Reference proteome</keyword>
<gene>
    <name evidence="10" type="ORF">TSUD_385070</name>
</gene>
<evidence type="ECO:0000259" key="9">
    <source>
        <dbReference type="SMART" id="SM00848"/>
    </source>
</evidence>
<dbReference type="InterPro" id="IPR038765">
    <property type="entry name" value="Papain-like_cys_pep_sf"/>
</dbReference>
<evidence type="ECO:0000256" key="3">
    <source>
        <dbReference type="ARBA" id="ARBA00022801"/>
    </source>
</evidence>
<dbReference type="InterPro" id="IPR039417">
    <property type="entry name" value="Peptidase_C1A_papain-like"/>
</dbReference>